<evidence type="ECO:0000313" key="3">
    <source>
        <dbReference type="Proteomes" id="UP001500133"/>
    </source>
</evidence>
<gene>
    <name evidence="2" type="ORF">GCM10022228_12050</name>
</gene>
<dbReference type="Proteomes" id="UP001500133">
    <property type="component" value="Unassembled WGS sequence"/>
</dbReference>
<dbReference type="RefSeq" id="WP_344703344.1">
    <property type="nucleotide sequence ID" value="NZ_BAAAZT010000058.1"/>
</dbReference>
<reference evidence="3" key="1">
    <citation type="journal article" date="2019" name="Int. J. Syst. Evol. Microbiol.">
        <title>The Global Catalogue of Microorganisms (GCM) 10K type strain sequencing project: providing services to taxonomists for standard genome sequencing and annotation.</title>
        <authorList>
            <consortium name="The Broad Institute Genomics Platform"/>
            <consortium name="The Broad Institute Genome Sequencing Center for Infectious Disease"/>
            <person name="Wu L."/>
            <person name="Ma J."/>
        </authorList>
    </citation>
    <scope>NUCLEOTIDE SEQUENCE [LARGE SCALE GENOMIC DNA]</scope>
    <source>
        <strain evidence="3">JCM 16914</strain>
    </source>
</reference>
<evidence type="ECO:0000313" key="2">
    <source>
        <dbReference type="EMBL" id="GAA3903364.1"/>
    </source>
</evidence>
<name>A0ABP7LLK6_9GAMM</name>
<feature type="region of interest" description="Disordered" evidence="1">
    <location>
        <begin position="510"/>
        <end position="532"/>
    </location>
</feature>
<dbReference type="EMBL" id="BAAAZT010000058">
    <property type="protein sequence ID" value="GAA3903364.1"/>
    <property type="molecule type" value="Genomic_DNA"/>
</dbReference>
<protein>
    <recommendedName>
        <fullName evidence="4">Macroglobulin domain-containing protein</fullName>
    </recommendedName>
</protein>
<sequence length="807" mass="91395">MRILGRLLAVLLFAVAAAFVYQPLRLLFQPPPPTPAVAQQLDLKARPSTVYFLPQEDWLTFPVIGQAARLRILTHAGVDPEAERDVLLRYALEYQLLDSDMTPLHKGHYTQQTRVPTPRVKEGVPIVRNLYTDRALAVAAGQSFHVRLDGLARTAYVRLRLAPLSPPLKNVAVRVYYEERMSERQASVAWERLSRAQQQRLSRGALYPPELLTRQEQLNLLERQWQPVGPLGVHPAQDTLFNIEDAGVERDPRRMPPPPGLYAGPDRLGIVPIKKAGRYRIHFKPLEDKAQKSELALRYVTEQFEPPREERHRFDGESATVTRDLLPGLVVVTPNQPGMLDIRPVNAPEQSALPEPRFLRAWRVEAGQSVTFPLWQSDDVGTSLRFDLRAYADGVPLPKEKLLQAEYRLLDAQGSAVQQGRLESIVKPSSIDRMADTQPVADLSDPAHFYLRLPPEAASLEVAARQSLLVTAYTRPDDLPHRTRVPADYYAWQGDDKGQPSWFLLQPPKSRAATSPPRPVLHVQSRPPKRNPDLLAGRYQWEALEPQRAARGGRILMPVRGESRLRPQGLSGYFQPLTPGTQTIDLEAPGAARSLEPQLIYLRELSDPFRLALDIDGRTVRHERIGRRGEIDLPRLEPGRHTVTLHTRSAGTWLMNYRYPDRSGFLRRTAFRLDDTPLRYRVEKRTASQLFGARFYSLGRAGDASTVRVRVMPEARTAQVTQEWTHLERLYRVTPTAEQAGVGYVLDQQRERLAYPQPLLMDLGGDVPEGPVTVEFSLQQGAPGYLIFHEVLPGEHERAQGFREERQ</sequence>
<evidence type="ECO:0000256" key="1">
    <source>
        <dbReference type="SAM" id="MobiDB-lite"/>
    </source>
</evidence>
<evidence type="ECO:0008006" key="4">
    <source>
        <dbReference type="Google" id="ProtNLM"/>
    </source>
</evidence>
<accession>A0ABP7LLK6</accession>
<keyword evidence="3" id="KW-1185">Reference proteome</keyword>
<proteinExistence type="predicted"/>
<comment type="caution">
    <text evidence="2">The sequence shown here is derived from an EMBL/GenBank/DDBJ whole genome shotgun (WGS) entry which is preliminary data.</text>
</comment>
<organism evidence="2 3">
    <name type="scientific">Halomonas cibimaris</name>
    <dbReference type="NCBI Taxonomy" id="657012"/>
    <lineage>
        <taxon>Bacteria</taxon>
        <taxon>Pseudomonadati</taxon>
        <taxon>Pseudomonadota</taxon>
        <taxon>Gammaproteobacteria</taxon>
        <taxon>Oceanospirillales</taxon>
        <taxon>Halomonadaceae</taxon>
        <taxon>Halomonas</taxon>
    </lineage>
</organism>